<gene>
    <name evidence="3" type="ORF">AAIA72_13535</name>
</gene>
<name>A0AB39UUE9_9GAMM</name>
<evidence type="ECO:0000256" key="1">
    <source>
        <dbReference type="SAM" id="Coils"/>
    </source>
</evidence>
<keyword evidence="1" id="KW-0175">Coiled coil</keyword>
<reference evidence="3" key="1">
    <citation type="submission" date="2024-05" db="EMBL/GenBank/DDBJ databases">
        <title>Genome sequencing of novel strain.</title>
        <authorList>
            <person name="Ganbat D."/>
            <person name="Ganbat S."/>
            <person name="Lee S.-J."/>
        </authorList>
    </citation>
    <scope>NUCLEOTIDE SEQUENCE</scope>
    <source>
        <strain evidence="3">SMD15-11</strain>
    </source>
</reference>
<evidence type="ECO:0000256" key="2">
    <source>
        <dbReference type="SAM" id="SignalP"/>
    </source>
</evidence>
<keyword evidence="2" id="KW-0732">Signal</keyword>
<dbReference type="RefSeq" id="WP_369600839.1">
    <property type="nucleotide sequence ID" value="NZ_CP154858.1"/>
</dbReference>
<feature type="chain" id="PRO_5044299853" evidence="2">
    <location>
        <begin position="24"/>
        <end position="178"/>
    </location>
</feature>
<feature type="coiled-coil region" evidence="1">
    <location>
        <begin position="29"/>
        <end position="73"/>
    </location>
</feature>
<accession>A0AB39UUE9</accession>
<organism evidence="3">
    <name type="scientific">Thermohahella caldifontis</name>
    <dbReference type="NCBI Taxonomy" id="3142973"/>
    <lineage>
        <taxon>Bacteria</taxon>
        <taxon>Pseudomonadati</taxon>
        <taxon>Pseudomonadota</taxon>
        <taxon>Gammaproteobacteria</taxon>
        <taxon>Oceanospirillales</taxon>
        <taxon>Hahellaceae</taxon>
        <taxon>Thermohahella</taxon>
    </lineage>
</organism>
<feature type="signal peptide" evidence="2">
    <location>
        <begin position="1"/>
        <end position="23"/>
    </location>
</feature>
<sequence length="178" mass="19335">MAKCEPIPGLVLLCAVLSGMTYADTAPLADALSLARQDYENALHRLDTEIQRCQALKRQAGELKHDIEALGQKVPKAALLTGVGFLAARNIRLCEAGAKGELALAWLNYLSIAKEQGIHPGEVVSDQISTLLSPSAVWYAMRARYAALPAHQRSMMEEAIGQAPFDGPALLNWIEERD</sequence>
<dbReference type="KEGG" id="tcd:AAIA72_13535"/>
<evidence type="ECO:0000313" key="3">
    <source>
        <dbReference type="EMBL" id="XDT71815.1"/>
    </source>
</evidence>
<proteinExistence type="predicted"/>
<dbReference type="EMBL" id="CP154858">
    <property type="protein sequence ID" value="XDT71815.1"/>
    <property type="molecule type" value="Genomic_DNA"/>
</dbReference>
<protein>
    <submittedName>
        <fullName evidence="3">Uncharacterized protein</fullName>
    </submittedName>
</protein>
<dbReference type="AlphaFoldDB" id="A0AB39UUE9"/>